<keyword evidence="6" id="KW-1185">Reference proteome</keyword>
<keyword evidence="2 4" id="KW-0689">Ribosomal protein</keyword>
<dbReference type="Gene3D" id="2.30.30.770">
    <property type="match status" value="1"/>
</dbReference>
<dbReference type="FunFam" id="2.30.30.770:FF:000001">
    <property type="entry name" value="60S ribosomal protein L27"/>
    <property type="match status" value="1"/>
</dbReference>
<accession>A0A7E4WDT8</accession>
<dbReference type="InterPro" id="IPR038655">
    <property type="entry name" value="Ribosomal_eL27_sf"/>
</dbReference>
<dbReference type="GO" id="GO:0006412">
    <property type="term" value="P:translation"/>
    <property type="evidence" value="ECO:0007669"/>
    <property type="project" value="InterPro"/>
</dbReference>
<keyword evidence="3 4" id="KW-0687">Ribonucleoprotein</keyword>
<organism evidence="6 7">
    <name type="scientific">Panagrellus redivivus</name>
    <name type="common">Microworm</name>
    <dbReference type="NCBI Taxonomy" id="6233"/>
    <lineage>
        <taxon>Eukaryota</taxon>
        <taxon>Metazoa</taxon>
        <taxon>Ecdysozoa</taxon>
        <taxon>Nematoda</taxon>
        <taxon>Chromadorea</taxon>
        <taxon>Rhabditida</taxon>
        <taxon>Tylenchina</taxon>
        <taxon>Panagrolaimomorpha</taxon>
        <taxon>Panagrolaimoidea</taxon>
        <taxon>Panagrolaimidae</taxon>
        <taxon>Panagrellus</taxon>
    </lineage>
</organism>
<comment type="similarity">
    <text evidence="1 4">Belongs to the eukaryotic ribosomal protein eL27 family.</text>
</comment>
<proteinExistence type="inferred from homology"/>
<dbReference type="PROSITE" id="PS01107">
    <property type="entry name" value="RIBOSOMAL_L27E"/>
    <property type="match status" value="1"/>
</dbReference>
<dbReference type="GO" id="GO:0003735">
    <property type="term" value="F:structural constituent of ribosome"/>
    <property type="evidence" value="ECO:0007669"/>
    <property type="project" value="InterPro"/>
</dbReference>
<evidence type="ECO:0000259" key="5">
    <source>
        <dbReference type="SMART" id="SM00739"/>
    </source>
</evidence>
<evidence type="ECO:0000256" key="3">
    <source>
        <dbReference type="ARBA" id="ARBA00023274"/>
    </source>
</evidence>
<dbReference type="Proteomes" id="UP000492821">
    <property type="component" value="Unassembled WGS sequence"/>
</dbReference>
<dbReference type="InterPro" id="IPR041991">
    <property type="entry name" value="Ribosomal_eL27_KOW"/>
</dbReference>
<dbReference type="InterPro" id="IPR008991">
    <property type="entry name" value="Translation_prot_SH3-like_sf"/>
</dbReference>
<dbReference type="Pfam" id="PF01777">
    <property type="entry name" value="Ribosomal_L27e"/>
    <property type="match status" value="1"/>
</dbReference>
<evidence type="ECO:0000313" key="6">
    <source>
        <dbReference type="Proteomes" id="UP000492821"/>
    </source>
</evidence>
<evidence type="ECO:0000256" key="2">
    <source>
        <dbReference type="ARBA" id="ARBA00022980"/>
    </source>
</evidence>
<dbReference type="CDD" id="cd06090">
    <property type="entry name" value="KOW_RPL27"/>
    <property type="match status" value="1"/>
</dbReference>
<dbReference type="GO" id="GO:0005840">
    <property type="term" value="C:ribosome"/>
    <property type="evidence" value="ECO:0007669"/>
    <property type="project" value="UniProtKB-KW"/>
</dbReference>
<dbReference type="SMART" id="SM00739">
    <property type="entry name" value="KOW"/>
    <property type="match status" value="1"/>
</dbReference>
<dbReference type="SUPFAM" id="SSF50104">
    <property type="entry name" value="Translation proteins SH3-like domain"/>
    <property type="match status" value="1"/>
</dbReference>
<dbReference type="InterPro" id="IPR001141">
    <property type="entry name" value="Ribosomal_eL27"/>
</dbReference>
<sequence length="135" mass="15029">MGKILKVGRVVILLGGRFAGRKAVVVRVFDDGTTGHNYGCALVAGINKAPQKVTRSMGKKKIAKRSTVKPFLKVVNFTHLLPTRLTLDAELGKVVPKEAAKDLKQKNKAKTAIKKEFEARYKTGKSKWFFTKLRF</sequence>
<evidence type="ECO:0000256" key="4">
    <source>
        <dbReference type="RuleBase" id="RU000575"/>
    </source>
</evidence>
<dbReference type="PANTHER" id="PTHR10497">
    <property type="entry name" value="60S RIBOSOMAL PROTEIN L27"/>
    <property type="match status" value="1"/>
</dbReference>
<protein>
    <recommendedName>
        <fullName evidence="4">60S ribosomal protein L27</fullName>
    </recommendedName>
</protein>
<dbReference type="InterPro" id="IPR018262">
    <property type="entry name" value="Ribosomal_eL27_CS"/>
</dbReference>
<feature type="domain" description="KOW" evidence="5">
    <location>
        <begin position="4"/>
        <end position="31"/>
    </location>
</feature>
<name>A0A7E4WDT8_PANRE</name>
<dbReference type="Pfam" id="PF00467">
    <property type="entry name" value="KOW"/>
    <property type="match status" value="1"/>
</dbReference>
<evidence type="ECO:0000313" key="7">
    <source>
        <dbReference type="WBParaSite" id="Pan_g9766.t1"/>
    </source>
</evidence>
<reference evidence="6" key="1">
    <citation type="journal article" date="2013" name="Genetics">
        <title>The draft genome and transcriptome of Panagrellus redivivus are shaped by the harsh demands of a free-living lifestyle.</title>
        <authorList>
            <person name="Srinivasan J."/>
            <person name="Dillman A.R."/>
            <person name="Macchietto M.G."/>
            <person name="Heikkinen L."/>
            <person name="Lakso M."/>
            <person name="Fracchia K.M."/>
            <person name="Antoshechkin I."/>
            <person name="Mortazavi A."/>
            <person name="Wong G."/>
            <person name="Sternberg P.W."/>
        </authorList>
    </citation>
    <scope>NUCLEOTIDE SEQUENCE [LARGE SCALE GENOMIC DNA]</scope>
    <source>
        <strain evidence="6">MT8872</strain>
    </source>
</reference>
<reference evidence="7" key="2">
    <citation type="submission" date="2020-10" db="UniProtKB">
        <authorList>
            <consortium name="WormBaseParasite"/>
        </authorList>
    </citation>
    <scope>IDENTIFICATION</scope>
</reference>
<evidence type="ECO:0000256" key="1">
    <source>
        <dbReference type="ARBA" id="ARBA00009124"/>
    </source>
</evidence>
<dbReference type="GO" id="GO:1990904">
    <property type="term" value="C:ribonucleoprotein complex"/>
    <property type="evidence" value="ECO:0007669"/>
    <property type="project" value="UniProtKB-KW"/>
</dbReference>
<dbReference type="InterPro" id="IPR005824">
    <property type="entry name" value="KOW"/>
</dbReference>
<dbReference type="AlphaFoldDB" id="A0A7E4WDT8"/>
<dbReference type="WBParaSite" id="Pan_g9766.t1">
    <property type="protein sequence ID" value="Pan_g9766.t1"/>
    <property type="gene ID" value="Pan_g9766"/>
</dbReference>